<dbReference type="InterPro" id="IPR003959">
    <property type="entry name" value="ATPase_AAA_core"/>
</dbReference>
<dbReference type="GO" id="GO:0051228">
    <property type="term" value="P:mitotic spindle disassembly"/>
    <property type="evidence" value="ECO:0007669"/>
    <property type="project" value="TreeGrafter"/>
</dbReference>
<feature type="non-terminal residue" evidence="4">
    <location>
        <position position="1"/>
    </location>
</feature>
<reference evidence="4" key="1">
    <citation type="submission" date="2019-09" db="EMBL/GenBank/DDBJ databases">
        <title>Bird 10,000 Genomes (B10K) Project - Family phase.</title>
        <authorList>
            <person name="Zhang G."/>
        </authorList>
    </citation>
    <scope>NUCLEOTIDE SEQUENCE</scope>
    <source>
        <strain evidence="4">B10K-IZCAS-20218</strain>
        <tissue evidence="4">Blood</tissue>
    </source>
</reference>
<organism evidence="4 5">
    <name type="scientific">Elachura formosa</name>
    <name type="common">spotted wren-babbler</name>
    <dbReference type="NCBI Taxonomy" id="1463973"/>
    <lineage>
        <taxon>Eukaryota</taxon>
        <taxon>Metazoa</taxon>
        <taxon>Chordata</taxon>
        <taxon>Craniata</taxon>
        <taxon>Vertebrata</taxon>
        <taxon>Euteleostomi</taxon>
        <taxon>Archelosauria</taxon>
        <taxon>Archosauria</taxon>
        <taxon>Dinosauria</taxon>
        <taxon>Saurischia</taxon>
        <taxon>Theropoda</taxon>
        <taxon>Coelurosauria</taxon>
        <taxon>Aves</taxon>
        <taxon>Neognathae</taxon>
        <taxon>Neoaves</taxon>
        <taxon>Telluraves</taxon>
        <taxon>Australaves</taxon>
        <taxon>Passeriformes</taxon>
        <taxon>Elachuridae</taxon>
        <taxon>Elachura</taxon>
    </lineage>
</organism>
<dbReference type="EMBL" id="WBNG01004033">
    <property type="protein sequence ID" value="NXD32218.1"/>
    <property type="molecule type" value="Genomic_DNA"/>
</dbReference>
<dbReference type="GO" id="GO:0005524">
    <property type="term" value="F:ATP binding"/>
    <property type="evidence" value="ECO:0007669"/>
    <property type="project" value="UniProtKB-KW"/>
</dbReference>
<dbReference type="InterPro" id="IPR027417">
    <property type="entry name" value="P-loop_NTPase"/>
</dbReference>
<gene>
    <name evidence="4" type="primary">Cdc48.2</name>
    <name evidence="4" type="ORF">ELAFOR_R15521</name>
</gene>
<feature type="domain" description="ATPase AAA-type core" evidence="3">
    <location>
        <begin position="1"/>
        <end position="88"/>
    </location>
</feature>
<dbReference type="PANTHER" id="PTHR23077">
    <property type="entry name" value="AAA-FAMILY ATPASE"/>
    <property type="match status" value="1"/>
</dbReference>
<evidence type="ECO:0000259" key="3">
    <source>
        <dbReference type="Pfam" id="PF00004"/>
    </source>
</evidence>
<dbReference type="GO" id="GO:0016887">
    <property type="term" value="F:ATP hydrolysis activity"/>
    <property type="evidence" value="ECO:0007669"/>
    <property type="project" value="InterPro"/>
</dbReference>
<dbReference type="InterPro" id="IPR050168">
    <property type="entry name" value="AAA_ATPase_domain"/>
</dbReference>
<dbReference type="GO" id="GO:0034098">
    <property type="term" value="C:VCP-NPL4-UFD1 AAA ATPase complex"/>
    <property type="evidence" value="ECO:0007669"/>
    <property type="project" value="TreeGrafter"/>
</dbReference>
<keyword evidence="2" id="KW-0067">ATP-binding</keyword>
<accession>A0A851UU18</accession>
<dbReference type="GO" id="GO:0005829">
    <property type="term" value="C:cytosol"/>
    <property type="evidence" value="ECO:0007669"/>
    <property type="project" value="TreeGrafter"/>
</dbReference>
<dbReference type="OrthoDB" id="8922324at2759"/>
<dbReference type="Pfam" id="PF00004">
    <property type="entry name" value="AAA"/>
    <property type="match status" value="1"/>
</dbReference>
<keyword evidence="1" id="KW-0547">Nucleotide-binding</keyword>
<comment type="caution">
    <text evidence="4">The sequence shown here is derived from an EMBL/GenBank/DDBJ whole genome shotgun (WGS) entry which is preliminary data.</text>
</comment>
<dbReference type="Proteomes" id="UP000623542">
    <property type="component" value="Unassembled WGS sequence"/>
</dbReference>
<dbReference type="Gene3D" id="3.40.50.300">
    <property type="entry name" value="P-loop containing nucleotide triphosphate hydrolases"/>
    <property type="match status" value="1"/>
</dbReference>
<evidence type="ECO:0000313" key="5">
    <source>
        <dbReference type="Proteomes" id="UP000623542"/>
    </source>
</evidence>
<dbReference type="PANTHER" id="PTHR23077:SF171">
    <property type="entry name" value="NUCLEAR VALOSIN-CONTAINING PROTEIN-LIKE"/>
    <property type="match status" value="1"/>
</dbReference>
<dbReference type="GO" id="GO:0030970">
    <property type="term" value="P:retrograde protein transport, ER to cytosol"/>
    <property type="evidence" value="ECO:0007669"/>
    <property type="project" value="TreeGrafter"/>
</dbReference>
<dbReference type="AlphaFoldDB" id="A0A851UU18"/>
<sequence length="90" mass="9601">MLAKAIANECQANFISIKGPELLTMWFGESEANVRDVFDKARAAAPCVMFFDELDSIAKSRGGSGGDAGGASDRVLNQILTEMDGMNAKK</sequence>
<dbReference type="GO" id="GO:0031593">
    <property type="term" value="F:polyubiquitin modification-dependent protein binding"/>
    <property type="evidence" value="ECO:0007669"/>
    <property type="project" value="TreeGrafter"/>
</dbReference>
<name>A0A851UU18_9PASS</name>
<dbReference type="GO" id="GO:0097352">
    <property type="term" value="P:autophagosome maturation"/>
    <property type="evidence" value="ECO:0007669"/>
    <property type="project" value="TreeGrafter"/>
</dbReference>
<keyword evidence="5" id="KW-1185">Reference proteome</keyword>
<evidence type="ECO:0000256" key="2">
    <source>
        <dbReference type="ARBA" id="ARBA00022840"/>
    </source>
</evidence>
<dbReference type="GO" id="GO:0005634">
    <property type="term" value="C:nucleus"/>
    <property type="evidence" value="ECO:0007669"/>
    <property type="project" value="TreeGrafter"/>
</dbReference>
<dbReference type="SUPFAM" id="SSF52540">
    <property type="entry name" value="P-loop containing nucleoside triphosphate hydrolases"/>
    <property type="match status" value="1"/>
</dbReference>
<feature type="non-terminal residue" evidence="4">
    <location>
        <position position="90"/>
    </location>
</feature>
<evidence type="ECO:0000313" key="4">
    <source>
        <dbReference type="EMBL" id="NXD32218.1"/>
    </source>
</evidence>
<protein>
    <submittedName>
        <fullName evidence="4">TERA2 ATPase</fullName>
    </submittedName>
</protein>
<evidence type="ECO:0000256" key="1">
    <source>
        <dbReference type="ARBA" id="ARBA00022741"/>
    </source>
</evidence>
<proteinExistence type="predicted"/>